<proteinExistence type="predicted"/>
<dbReference type="InterPro" id="IPR024726">
    <property type="entry name" value="FhuF_C"/>
</dbReference>
<evidence type="ECO:0000259" key="1">
    <source>
        <dbReference type="Pfam" id="PF11575"/>
    </source>
</evidence>
<evidence type="ECO:0000313" key="3">
    <source>
        <dbReference type="Proteomes" id="UP000198362"/>
    </source>
</evidence>
<dbReference type="GO" id="GO:0051537">
    <property type="term" value="F:2 iron, 2 sulfur cluster binding"/>
    <property type="evidence" value="ECO:0007669"/>
    <property type="project" value="InterPro"/>
</dbReference>
<reference evidence="2 3" key="1">
    <citation type="submission" date="2017-06" db="EMBL/GenBank/DDBJ databases">
        <authorList>
            <person name="Kim H.J."/>
            <person name="Triplett B.A."/>
        </authorList>
    </citation>
    <scope>NUCLEOTIDE SEQUENCE [LARGE SCALE GENOMIC DNA]</scope>
    <source>
        <strain evidence="2 3">CGMCC 4.5593</strain>
    </source>
</reference>
<sequence>MPPHRTAAAGPALAAAAAVGPYFAWEAWSAGLGWRPFTDLLKPSVLVSRVAVARSTLVSAFGLAEDDVPVRVVASVYFMGVASRLLSPPLGAAIAGGALPLPTRANLWWRPVPSGPMPIAYGVLRAESSLPPSELAEALVAGPLTETVTPLLELFRSEFRLSPKVLWGNVASALAGAAGVLSDTMPRHDALAGAVLDHVLTLPPLAGTGTVVRPSPSLPRRFLVRANCCLYYRIPGGGTCGDCVLTPPLEREQHWRSVLDS</sequence>
<name>A0A239LE96_9ACTN</name>
<dbReference type="EMBL" id="FZPH01000004">
    <property type="protein sequence ID" value="SNT28630.1"/>
    <property type="molecule type" value="Genomic_DNA"/>
</dbReference>
<keyword evidence="3" id="KW-1185">Reference proteome</keyword>
<gene>
    <name evidence="2" type="ORF">SAMN05421812_104250</name>
</gene>
<dbReference type="OrthoDB" id="3290158at2"/>
<organism evidence="2 3">
    <name type="scientific">Asanoa hainanensis</name>
    <dbReference type="NCBI Taxonomy" id="560556"/>
    <lineage>
        <taxon>Bacteria</taxon>
        <taxon>Bacillati</taxon>
        <taxon>Actinomycetota</taxon>
        <taxon>Actinomycetes</taxon>
        <taxon>Micromonosporales</taxon>
        <taxon>Micromonosporaceae</taxon>
        <taxon>Asanoa</taxon>
    </lineage>
</organism>
<feature type="domain" description="Ferric siderophore reductase C-terminal" evidence="1">
    <location>
        <begin position="225"/>
        <end position="245"/>
    </location>
</feature>
<dbReference type="AlphaFoldDB" id="A0A239LE96"/>
<protein>
    <submittedName>
        <fullName evidence="2">Ferric iron reductase protein FhuF, involved in iron transport</fullName>
    </submittedName>
</protein>
<accession>A0A239LE96</accession>
<dbReference type="RefSeq" id="WP_089247998.1">
    <property type="nucleotide sequence ID" value="NZ_FZPH01000004.1"/>
</dbReference>
<evidence type="ECO:0000313" key="2">
    <source>
        <dbReference type="EMBL" id="SNT28630.1"/>
    </source>
</evidence>
<dbReference type="Proteomes" id="UP000198362">
    <property type="component" value="Unassembled WGS sequence"/>
</dbReference>
<dbReference type="Pfam" id="PF11575">
    <property type="entry name" value="FhuF_C"/>
    <property type="match status" value="1"/>
</dbReference>